<dbReference type="Pfam" id="PF00656">
    <property type="entry name" value="Peptidase_C14"/>
    <property type="match status" value="1"/>
</dbReference>
<dbReference type="FunFam" id="3.40.50.1460:FF:000001">
    <property type="entry name" value="Caspase-3 preproprotein"/>
    <property type="match status" value="1"/>
</dbReference>
<dbReference type="InterPro" id="IPR002138">
    <property type="entry name" value="Pept_C14_p10"/>
</dbReference>
<dbReference type="InterPro" id="IPR029030">
    <property type="entry name" value="Caspase-like_dom_sf"/>
</dbReference>
<dbReference type="GO" id="GO:0043525">
    <property type="term" value="P:positive regulation of neuron apoptotic process"/>
    <property type="evidence" value="ECO:0007669"/>
    <property type="project" value="TreeGrafter"/>
</dbReference>
<dbReference type="SMART" id="SM00115">
    <property type="entry name" value="CASc"/>
    <property type="match status" value="1"/>
</dbReference>
<dbReference type="GO" id="GO:0004197">
    <property type="term" value="F:cysteine-type endopeptidase activity"/>
    <property type="evidence" value="ECO:0007669"/>
    <property type="project" value="InterPro"/>
</dbReference>
<dbReference type="PROSITE" id="PS01122">
    <property type="entry name" value="CASPASE_CYS"/>
    <property type="match status" value="1"/>
</dbReference>
<evidence type="ECO:0000256" key="1">
    <source>
        <dbReference type="ARBA" id="ARBA00010134"/>
    </source>
</evidence>
<dbReference type="InterPro" id="IPR001309">
    <property type="entry name" value="Pept_C14_p20"/>
</dbReference>
<evidence type="ECO:0000256" key="4">
    <source>
        <dbReference type="ARBA" id="ARBA00022801"/>
    </source>
</evidence>
<dbReference type="GO" id="GO:0045751">
    <property type="term" value="P:negative regulation of Toll signaling pathway"/>
    <property type="evidence" value="ECO:0007669"/>
    <property type="project" value="UniProtKB-ARBA"/>
</dbReference>
<keyword evidence="4" id="KW-0378">Hydrolase</keyword>
<dbReference type="InterPro" id="IPR016129">
    <property type="entry name" value="Caspase_his_AS"/>
</dbReference>
<dbReference type="SUPFAM" id="SSF52129">
    <property type="entry name" value="Caspase-like"/>
    <property type="match status" value="1"/>
</dbReference>
<organism evidence="10">
    <name type="scientific">Aceria tosichella</name>
    <name type="common">wheat curl mite</name>
    <dbReference type="NCBI Taxonomy" id="561515"/>
    <lineage>
        <taxon>Eukaryota</taxon>
        <taxon>Metazoa</taxon>
        <taxon>Ecdysozoa</taxon>
        <taxon>Arthropoda</taxon>
        <taxon>Chelicerata</taxon>
        <taxon>Arachnida</taxon>
        <taxon>Acari</taxon>
        <taxon>Acariformes</taxon>
        <taxon>Trombidiformes</taxon>
        <taxon>Prostigmata</taxon>
        <taxon>Eupodina</taxon>
        <taxon>Eriophyoidea</taxon>
        <taxon>Eriophyidae</taxon>
        <taxon>Eriophyinae</taxon>
        <taxon>Aceriini</taxon>
        <taxon>Aceria</taxon>
    </lineage>
</organism>
<dbReference type="PROSITE" id="PS50208">
    <property type="entry name" value="CASPASE_P20"/>
    <property type="match status" value="1"/>
</dbReference>
<evidence type="ECO:0000256" key="7">
    <source>
        <dbReference type="RuleBase" id="RU003971"/>
    </source>
</evidence>
<dbReference type="GO" id="GO:1990525">
    <property type="term" value="F:BIR domain binding"/>
    <property type="evidence" value="ECO:0007669"/>
    <property type="project" value="UniProtKB-ARBA"/>
</dbReference>
<protein>
    <submittedName>
        <fullName evidence="10">Caspase</fullName>
    </submittedName>
</protein>
<keyword evidence="6" id="KW-0865">Zymogen</keyword>
<keyword evidence="5" id="KW-0788">Thiol protease</keyword>
<dbReference type="InterPro" id="IPR015917">
    <property type="entry name" value="Pept_C14A"/>
</dbReference>
<evidence type="ECO:0000259" key="8">
    <source>
        <dbReference type="PROSITE" id="PS50207"/>
    </source>
</evidence>
<dbReference type="CDD" id="cd00032">
    <property type="entry name" value="CASc"/>
    <property type="match status" value="1"/>
</dbReference>
<dbReference type="PRINTS" id="PR00376">
    <property type="entry name" value="IL1BCENZYME"/>
</dbReference>
<dbReference type="PROSITE" id="PS01121">
    <property type="entry name" value="CASPASE_HIS"/>
    <property type="match status" value="1"/>
</dbReference>
<keyword evidence="2" id="KW-0645">Protease</keyword>
<evidence type="ECO:0000259" key="9">
    <source>
        <dbReference type="PROSITE" id="PS50208"/>
    </source>
</evidence>
<dbReference type="EMBL" id="GGYP01006067">
    <property type="protein sequence ID" value="MDE50838.1"/>
    <property type="molecule type" value="Transcribed_RNA"/>
</dbReference>
<dbReference type="InterPro" id="IPR002398">
    <property type="entry name" value="Pept_C14"/>
</dbReference>
<dbReference type="Gene3D" id="3.40.50.1460">
    <property type="match status" value="1"/>
</dbReference>
<proteinExistence type="inferred from homology"/>
<dbReference type="GO" id="GO:0045476">
    <property type="term" value="P:nurse cell apoptotic process"/>
    <property type="evidence" value="ECO:0007669"/>
    <property type="project" value="UniProtKB-ARBA"/>
</dbReference>
<name>A0A6G1SKB3_9ACAR</name>
<evidence type="ECO:0000313" key="10">
    <source>
        <dbReference type="EMBL" id="MDE50838.1"/>
    </source>
</evidence>
<keyword evidence="3" id="KW-0053">Apoptosis</keyword>
<evidence type="ECO:0000256" key="2">
    <source>
        <dbReference type="ARBA" id="ARBA00022670"/>
    </source>
</evidence>
<sequence length="277" mass="31718">MDTGDFCNPIPHVPVLTTPRHSFDYNMCHKNRGICLILENENFSERHPSTRSLGRRTGSHVDVQRSLEVFSSLGFQLFHQKDLTRTNTLQLLKSLAAMDHRESDCFVCVVLTHGDHGELYAHDGKYSIDLLFRYFLADNCPTLCGKPKLFFIQACQGGMLDEGVLVRQTSRDSTDTVSYFKIPTYADFMIAYSTLPGFYSFRNTEKGSWFIRALCDVLEKYNLEFDLLTMMTMVSQRVAYDYTSQAATAEFSQKKQVPCLTSMLTRRVYLTPKSLQL</sequence>
<dbReference type="GO" id="GO:0016322">
    <property type="term" value="P:neuron remodeling"/>
    <property type="evidence" value="ECO:0007669"/>
    <property type="project" value="UniProtKB-ARBA"/>
</dbReference>
<feature type="domain" description="Caspase family p20" evidence="9">
    <location>
        <begin position="31"/>
        <end position="159"/>
    </location>
</feature>
<accession>A0A6G1SKB3</accession>
<dbReference type="GO" id="GO:0005737">
    <property type="term" value="C:cytoplasm"/>
    <property type="evidence" value="ECO:0007669"/>
    <property type="project" value="TreeGrafter"/>
</dbReference>
<dbReference type="InterPro" id="IPR033139">
    <property type="entry name" value="Caspase_cys_AS"/>
</dbReference>
<dbReference type="InterPro" id="IPR011600">
    <property type="entry name" value="Pept_C14_caspase"/>
</dbReference>
<evidence type="ECO:0000256" key="5">
    <source>
        <dbReference type="ARBA" id="ARBA00022807"/>
    </source>
</evidence>
<dbReference type="GO" id="GO:0006508">
    <property type="term" value="P:proteolysis"/>
    <property type="evidence" value="ECO:0007669"/>
    <property type="project" value="UniProtKB-KW"/>
</dbReference>
<feature type="domain" description="Caspase family p10" evidence="8">
    <location>
        <begin position="178"/>
        <end position="272"/>
    </location>
</feature>
<reference evidence="10" key="1">
    <citation type="submission" date="2018-10" db="EMBL/GenBank/DDBJ databases">
        <title>Transcriptome assembly of Aceria tosichella (Wheat curl mite) Type 2.</title>
        <authorList>
            <person name="Scully E.D."/>
            <person name="Geib S.M."/>
            <person name="Palmer N.A."/>
            <person name="Gupta A.K."/>
            <person name="Sarath G."/>
            <person name="Tatineni S."/>
        </authorList>
    </citation>
    <scope>NUCLEOTIDE SEQUENCE</scope>
    <source>
        <strain evidence="10">LincolnNE</strain>
    </source>
</reference>
<dbReference type="PROSITE" id="PS50207">
    <property type="entry name" value="CASPASE_P10"/>
    <property type="match status" value="1"/>
</dbReference>
<dbReference type="PANTHER" id="PTHR10454">
    <property type="entry name" value="CASPASE"/>
    <property type="match status" value="1"/>
</dbReference>
<comment type="similarity">
    <text evidence="1 7">Belongs to the peptidase C14A family.</text>
</comment>
<gene>
    <name evidence="10" type="primary">Ice</name>
    <name evidence="10" type="ORF">g.16096</name>
</gene>
<evidence type="ECO:0000256" key="3">
    <source>
        <dbReference type="ARBA" id="ARBA00022703"/>
    </source>
</evidence>
<dbReference type="PANTHER" id="PTHR10454:SF232">
    <property type="entry name" value="AT03047P-RELATED"/>
    <property type="match status" value="1"/>
</dbReference>
<evidence type="ECO:0000256" key="6">
    <source>
        <dbReference type="ARBA" id="ARBA00023145"/>
    </source>
</evidence>
<dbReference type="AlphaFoldDB" id="A0A6G1SKB3"/>